<dbReference type="EMBL" id="DSPX01000104">
    <property type="protein sequence ID" value="HGG01103.1"/>
    <property type="molecule type" value="Genomic_DNA"/>
</dbReference>
<dbReference type="InterPro" id="IPR035959">
    <property type="entry name" value="RutC-like_sf"/>
</dbReference>
<dbReference type="Pfam" id="PF07736">
    <property type="entry name" value="CM_1"/>
    <property type="match status" value="1"/>
</dbReference>
<feature type="binding site" evidence="2">
    <location>
        <position position="97"/>
    </location>
    <ligand>
        <name>prephenate</name>
        <dbReference type="ChEBI" id="CHEBI:29934"/>
    </ligand>
</feature>
<dbReference type="InterPro" id="IPR008243">
    <property type="entry name" value="Chorismate_mutase_AroH"/>
</dbReference>
<dbReference type="GO" id="GO:0009073">
    <property type="term" value="P:aromatic amino acid family biosynthetic process"/>
    <property type="evidence" value="ECO:0007669"/>
    <property type="project" value="UniProtKB-UniRule"/>
</dbReference>
<comment type="caution">
    <text evidence="4">The sequence shown here is derived from an EMBL/GenBank/DDBJ whole genome shotgun (WGS) entry which is preliminary data.</text>
</comment>
<dbReference type="AlphaFoldDB" id="A0A7C3ZJZ4"/>
<dbReference type="CDD" id="cd02185">
    <property type="entry name" value="AroH"/>
    <property type="match status" value="1"/>
</dbReference>
<keyword evidence="3 4" id="KW-0413">Isomerase</keyword>
<reference evidence="4" key="1">
    <citation type="journal article" date="2020" name="mSystems">
        <title>Genome- and Community-Level Interaction Insights into Carbon Utilization and Element Cycling Functions of Hydrothermarchaeota in Hydrothermal Sediment.</title>
        <authorList>
            <person name="Zhou Z."/>
            <person name="Liu Y."/>
            <person name="Xu W."/>
            <person name="Pan J."/>
            <person name="Luo Z.H."/>
            <person name="Li M."/>
        </authorList>
    </citation>
    <scope>NUCLEOTIDE SEQUENCE [LARGE SCALE GENOMIC DNA]</scope>
    <source>
        <strain evidence="4">SpSt-374</strain>
    </source>
</reference>
<feature type="binding site" evidence="2">
    <location>
        <position position="14"/>
    </location>
    <ligand>
        <name>prephenate</name>
        <dbReference type="ChEBI" id="CHEBI:29934"/>
    </ligand>
</feature>
<protein>
    <recommendedName>
        <fullName evidence="1 3">chorismate mutase</fullName>
        <ecNumber evidence="1 3">5.4.99.5</ecNumber>
    </recommendedName>
</protein>
<dbReference type="NCBIfam" id="TIGR01796">
    <property type="entry name" value="CM_mono_aroH"/>
    <property type="match status" value="1"/>
</dbReference>
<dbReference type="Gene3D" id="3.30.1330.40">
    <property type="entry name" value="RutC-like"/>
    <property type="match status" value="1"/>
</dbReference>
<proteinExistence type="predicted"/>
<accession>A0A7C3ZJZ4</accession>
<dbReference type="PIRSF" id="PIRSF005965">
    <property type="entry name" value="Chor_mut_AroH"/>
    <property type="match status" value="1"/>
</dbReference>
<dbReference type="PROSITE" id="PS51167">
    <property type="entry name" value="CHORISMATE_MUT_1"/>
    <property type="match status" value="1"/>
</dbReference>
<sequence length="135" mass="14894">MEDSGVEWKVMAIRGATTAAANTALAIQEAVTELLDALESRNQLEPKSIVSATFSVTRDLDAIFPAAIARQRPGWDTVPLLDVQQMHVPTDLPRCIRFLIHVNLPPHTHVYHPYLGEAKNLRPDLSFAPASSNRT</sequence>
<comment type="catalytic activity">
    <reaction evidence="3">
        <text>chorismate = prephenate</text>
        <dbReference type="Rhea" id="RHEA:13897"/>
        <dbReference type="ChEBI" id="CHEBI:29748"/>
        <dbReference type="ChEBI" id="CHEBI:29934"/>
        <dbReference type="EC" id="5.4.99.5"/>
    </reaction>
</comment>
<dbReference type="UniPathway" id="UPA00120">
    <property type="reaction ID" value="UER00203"/>
</dbReference>
<evidence type="ECO:0000313" key="4">
    <source>
        <dbReference type="EMBL" id="HGG01103.1"/>
    </source>
</evidence>
<dbReference type="EC" id="5.4.99.5" evidence="1 3"/>
<dbReference type="SUPFAM" id="SSF55298">
    <property type="entry name" value="YjgF-like"/>
    <property type="match status" value="1"/>
</dbReference>
<dbReference type="PANTHER" id="PTHR21164">
    <property type="entry name" value="CHORISMATE MUTASE"/>
    <property type="match status" value="1"/>
</dbReference>
<name>A0A7C3ZJZ4_9CYAN</name>
<dbReference type="GO" id="GO:0046417">
    <property type="term" value="P:chorismate metabolic process"/>
    <property type="evidence" value="ECO:0007669"/>
    <property type="project" value="TreeGrafter"/>
</dbReference>
<evidence type="ECO:0000256" key="1">
    <source>
        <dbReference type="NCBIfam" id="TIGR01796"/>
    </source>
</evidence>
<dbReference type="GO" id="GO:0008652">
    <property type="term" value="P:amino acid biosynthetic process"/>
    <property type="evidence" value="ECO:0007669"/>
    <property type="project" value="UniProtKB-UniRule"/>
</dbReference>
<gene>
    <name evidence="4" type="primary">aroH</name>
    <name evidence="4" type="ORF">ENR15_10745</name>
</gene>
<keyword evidence="2 3" id="KW-0028">Amino-acid biosynthesis</keyword>
<feature type="binding site" evidence="2">
    <location>
        <position position="114"/>
    </location>
    <ligand>
        <name>prephenate</name>
        <dbReference type="ChEBI" id="CHEBI:29934"/>
    </ligand>
</feature>
<evidence type="ECO:0000256" key="2">
    <source>
        <dbReference type="PIRSR" id="PIRSR005965-1"/>
    </source>
</evidence>
<dbReference type="PANTHER" id="PTHR21164:SF0">
    <property type="entry name" value="CHORISMATE MUTASE AROH"/>
    <property type="match status" value="1"/>
</dbReference>
<evidence type="ECO:0000256" key="3">
    <source>
        <dbReference type="PROSITE-ProRule" id="PRU00514"/>
    </source>
</evidence>
<dbReference type="GO" id="GO:0004106">
    <property type="term" value="F:chorismate mutase activity"/>
    <property type="evidence" value="ECO:0007669"/>
    <property type="project" value="UniProtKB-UniRule"/>
</dbReference>
<organism evidence="4">
    <name type="scientific">Planktothricoides sp. SpSt-374</name>
    <dbReference type="NCBI Taxonomy" id="2282167"/>
    <lineage>
        <taxon>Bacteria</taxon>
        <taxon>Bacillati</taxon>
        <taxon>Cyanobacteriota</taxon>
        <taxon>Cyanophyceae</taxon>
        <taxon>Oscillatoriophycideae</taxon>
        <taxon>Oscillatoriales</taxon>
        <taxon>Oscillatoriaceae</taxon>
        <taxon>Planktothricoides</taxon>
    </lineage>
</organism>
<keyword evidence="2 3" id="KW-0057">Aromatic amino acid biosynthesis</keyword>